<protein>
    <submittedName>
        <fullName evidence="3">Uncharacterized protein</fullName>
    </submittedName>
</protein>
<organism evidence="3">
    <name type="scientific">Cryptosporidium hominis</name>
    <dbReference type="NCBI Taxonomy" id="237895"/>
    <lineage>
        <taxon>Eukaryota</taxon>
        <taxon>Sar</taxon>
        <taxon>Alveolata</taxon>
        <taxon>Apicomplexa</taxon>
        <taxon>Conoidasida</taxon>
        <taxon>Coccidia</taxon>
        <taxon>Eucoccidiorida</taxon>
        <taxon>Eimeriorina</taxon>
        <taxon>Cryptosporidiidae</taxon>
        <taxon>Cryptosporidium</taxon>
    </lineage>
</organism>
<keyword evidence="2" id="KW-0812">Transmembrane</keyword>
<keyword evidence="2" id="KW-0472">Membrane</keyword>
<dbReference type="VEuPathDB" id="CryptoDB:Chro.60620"/>
<feature type="coiled-coil region" evidence="1">
    <location>
        <begin position="709"/>
        <end position="736"/>
    </location>
</feature>
<reference evidence="3" key="1">
    <citation type="submission" date="2015-08" db="EMBL/GenBank/DDBJ databases">
        <authorList>
            <person name="Babu N.S."/>
            <person name="Beckwith C.J."/>
            <person name="Beseler K.G."/>
            <person name="Brison A."/>
            <person name="Carone J.V."/>
            <person name="Caskin T.P."/>
            <person name="Diamond M."/>
            <person name="Durham M.E."/>
            <person name="Foxe J.M."/>
            <person name="Go M."/>
            <person name="Henderson B.A."/>
            <person name="Jones I.B."/>
            <person name="McGettigan J.A."/>
            <person name="Micheletti S.J."/>
            <person name="Nasrallah M.E."/>
            <person name="Ortiz D."/>
            <person name="Piller C.R."/>
            <person name="Privatt S.R."/>
            <person name="Schneider S.L."/>
            <person name="Sharp S."/>
            <person name="Smith T.C."/>
            <person name="Stanton J.D."/>
            <person name="Ullery H.E."/>
            <person name="Wilson R.J."/>
            <person name="Serrano M.G."/>
            <person name="Buck G."/>
            <person name="Lee V."/>
            <person name="Wang Y."/>
            <person name="Carvalho R."/>
            <person name="Voegtly L."/>
            <person name="Shi R."/>
            <person name="Duckworth R."/>
            <person name="Johnson A."/>
            <person name="Loviza R."/>
            <person name="Walstead R."/>
            <person name="Shah Z."/>
            <person name="Kiflezghi M."/>
            <person name="Wade K."/>
            <person name="Ball S.L."/>
            <person name="Bradley K.W."/>
            <person name="Asai D.J."/>
            <person name="Bowman C.A."/>
            <person name="Russell D.A."/>
            <person name="Pope W.H."/>
            <person name="Jacobs-Sera D."/>
            <person name="Hendrix R.W."/>
            <person name="Hatfull G.F."/>
        </authorList>
    </citation>
    <scope>NUCLEOTIDE SEQUENCE [LARGE SCALE GENOMIC DNA]</scope>
</reference>
<feature type="transmembrane region" description="Helical" evidence="2">
    <location>
        <begin position="7"/>
        <end position="25"/>
    </location>
</feature>
<dbReference type="Proteomes" id="UP000199752">
    <property type="component" value="Chromosome 6"/>
</dbReference>
<keyword evidence="2" id="KW-1133">Transmembrane helix</keyword>
<keyword evidence="1" id="KW-0175">Coiled coil</keyword>
<name>A0A0S4TJV8_CRYHO</name>
<proteinExistence type="predicted"/>
<evidence type="ECO:0000256" key="2">
    <source>
        <dbReference type="SAM" id="Phobius"/>
    </source>
</evidence>
<dbReference type="VEuPathDB" id="CryptoDB:CHUDEA6_5380"/>
<dbReference type="OrthoDB" id="336736at2759"/>
<dbReference type="VEuPathDB" id="CryptoDB:GY17_00000562"/>
<evidence type="ECO:0000256" key="1">
    <source>
        <dbReference type="SAM" id="Coils"/>
    </source>
</evidence>
<sequence length="1410" mass="164318">MNPINNWRVWVLIYFLIHYLLLNTIDCTFNFKDSESEYSANFSEKSQIDSRKFSLLLYTIISQVLTEINSLDSENLVEYSKNLKNFSKFIIQDFDDCEKILIDEIPSLYLPFITSPNIEHGHSIAYEVCCRLRSTISADSELTALLGNSTKYLDYEDYVKTSMETINKFDGSSDVPSSTTGLIYSTTLDNHKGITGKKSKLRNLSYEDDINSKDEVIDSNSDGLIFSFDVKAAPFMNANTQQYIYTYYHHSDNSKCLGLTKKQLEMVESIQKVSVNAKDVPRIPLDVACTAMWFISQRWDFCPLVFKQLMQIKRSSSIKFCETVKRTATERTKFITKTLKISDSFLTMRAVKILNYVETVLKLNSKYFPDSEITSKDIADIIYKGDSDIFVEENNNTIFKELRRNRTEKKFNTNKELPKSNILGLRYPNYRRDRHNFTSIFDHIMYSENHSKDDEGENLLLLPLEFKRSPNWTSDNHLGSNSKEVVSSKTVLQTHYIPPPSSLIPNDVSNWITGPCCWLDDKFKHLPSLIISISKRRGHKLHILNACEAVFTLINDSGESCASVLISAVFLVFSLENFSEASDICSETAMRVGLPFYPKKDLKSTIFPTEKLDLVTLYEGIVIALCLELGIVLDIEDIHQVIFSDYPTKNSLVPRSTLNYLLYRALKLPNDFGKTRNFWNWSTQMYTRISNKQAKMILINRATQLTLEIAQVTNEIEIMNDILEKARKDLNVSNEKINLLENPKHKKIPKTNYLRHYNYDFKLANFDSIELNLVKLEKLRYDLIIEKEKIAKYLNTLSSYIGSKIYDIPKNFVNNKFYPLYKPSVFKINMYDSTRIQTGYITTRSTRNLYHLVDNEPINKDLDVYPPKINYSIKTIFQEIEECSFLTDKGLDLAIYSQELFSLYLNIQVSSQLCCSIIMNMHPNINIKDSFIHSAYSILNYNFTDINYQEIEEIWLKIIPILSIPSGNLFKTRFYHFINYKKGTEFEPNYEAPTQFINKHSPSNKAIILDDVNLKEKEENVKKGRYAIPDARPITNQVKKPKNLSHSRENYKEILDLSYVDKYWDNNSTKEIKKEHDELINNEYRTLKEKIMEINNELGKIYEKLRDPKFVDKSNFFHLMASTLKTDKERIKSRIIHLAGEIAETEVKYSDETGILIPNNVRKLADLHKINSISHSDILKLKGDDSGMDHSQRIRELEGKIKSNNIEMYKIIEIEGNDLHDPRWYSSMEKCLSSFIPRRKEVKSIEPTSGIKQFYLVSKNYSYMDSSPKCTNSQLEMYKFVVKDLRKLFANLNIPLIKIRGKKLENVKKHGLIDPRQMEYWENLHGMLYEDNKTACSYIKNLLMKIVPVRNLDLKEFMDSPIFIIWCANHIRSRLGNEDIWRNIFGLIWVIFYTKPFKPKDFVWKNILLV</sequence>
<accession>A0A0S4TJV8</accession>
<evidence type="ECO:0000313" key="3">
    <source>
        <dbReference type="EMBL" id="CUV06963.1"/>
    </source>
</evidence>
<gene>
    <name evidence="3" type="ORF">CHUDEA6_5380</name>
</gene>
<dbReference type="EMBL" id="LN877952">
    <property type="protein sequence ID" value="CUV06963.1"/>
    <property type="molecule type" value="Genomic_DNA"/>
</dbReference>
<dbReference type="VEuPathDB" id="CryptoDB:ChTU502y2012_382g0430"/>
<feature type="coiled-coil region" evidence="1">
    <location>
        <begin position="1077"/>
        <end position="1104"/>
    </location>
</feature>